<dbReference type="KEGG" id="hde:HDEF_1165"/>
<dbReference type="AlphaFoldDB" id="C4K5I5"/>
<dbReference type="Proteomes" id="UP000002334">
    <property type="component" value="Chromosome"/>
</dbReference>
<reference evidence="2 3" key="1">
    <citation type="journal article" date="2009" name="Proc. Natl. Acad. Sci. U.S.A.">
        <title>Hamiltonella defensa, genome evolution of protective bacterial endosymbiont from pathogenic ancestors.</title>
        <authorList>
            <person name="Degnan P.H."/>
            <person name="Yu Y."/>
            <person name="Sisneros N."/>
            <person name="Wing R.A."/>
            <person name="Moran N.A."/>
        </authorList>
    </citation>
    <scope>NUCLEOTIDE SEQUENCE [LARGE SCALE GENOMIC DNA]</scope>
    <source>
        <strain evidence="3">5AT</strain>
    </source>
</reference>
<accession>C4K5I5</accession>
<sequence>MMTNQYKKSTKHGMTRTALGAQNRLGRGLKIE</sequence>
<evidence type="ECO:0000313" key="3">
    <source>
        <dbReference type="Proteomes" id="UP000002334"/>
    </source>
</evidence>
<protein>
    <submittedName>
        <fullName evidence="2">Uncharacterized protein</fullName>
    </submittedName>
</protein>
<evidence type="ECO:0000313" key="2">
    <source>
        <dbReference type="EMBL" id="ACQ67828.1"/>
    </source>
</evidence>
<evidence type="ECO:0000256" key="1">
    <source>
        <dbReference type="SAM" id="MobiDB-lite"/>
    </source>
</evidence>
<dbReference type="EMBL" id="CP001277">
    <property type="protein sequence ID" value="ACQ67828.1"/>
    <property type="molecule type" value="Genomic_DNA"/>
</dbReference>
<organism evidence="2 3">
    <name type="scientific">Hamiltonella defensa subsp. Acyrthosiphon pisum (strain 5AT)</name>
    <dbReference type="NCBI Taxonomy" id="572265"/>
    <lineage>
        <taxon>Bacteria</taxon>
        <taxon>Pseudomonadati</taxon>
        <taxon>Pseudomonadota</taxon>
        <taxon>Gammaproteobacteria</taxon>
        <taxon>Enterobacterales</taxon>
        <taxon>Enterobacteriaceae</taxon>
        <taxon>aphid secondary symbionts</taxon>
        <taxon>Candidatus Williamhamiltonella</taxon>
    </lineage>
</organism>
<dbReference type="HOGENOM" id="CLU_3389751_0_0_6"/>
<gene>
    <name evidence="2" type="ordered locus">HDEF_1165</name>
</gene>
<proteinExistence type="predicted"/>
<name>C4K5I5_HAMD5</name>
<keyword evidence="3" id="KW-1185">Reference proteome</keyword>
<feature type="region of interest" description="Disordered" evidence="1">
    <location>
        <begin position="1"/>
        <end position="32"/>
    </location>
</feature>